<evidence type="ECO:0000313" key="5">
    <source>
        <dbReference type="Proteomes" id="UP000054092"/>
    </source>
</evidence>
<feature type="domain" description="Amidohydrolase-related" evidence="3">
    <location>
        <begin position="52"/>
        <end position="428"/>
    </location>
</feature>
<dbReference type="SUPFAM" id="SSF51338">
    <property type="entry name" value="Composite domain of metallo-dependent hydrolases"/>
    <property type="match status" value="1"/>
</dbReference>
<sequence>MTFDLALENGTICAGDSVFPANLYVSGEEIAAISATRSSFPAREILDCSGLFLLPGFIDPHVHLSLNLGRYTSVDDFDSGSALAISGGVTTLIDFLDPVSSLLDFEKAKKSRMQTAADSRIDYAFHVTLAGSPLFSAEEIARAAIAEKMPSIKIFTTYSSSDRRTSDGMILNLLSLSRKLGFVLLAHAENDEIITETVSGFVSPTFKDLSDLRPTISEMTEVVKLALMSMDKQGQLYIVHLSSGETAKTLGSIKVNWKDSTRLETCPQYLLLDNSPLLGEQGYLNTYCPPPRSAQERLLLVSSLREGEISSMGTDHCPFLRQDKLENRDDYLSMPNGSGSLGLSFSTANTLLEGDLTRVSSLLSTNAAKTFGLFPKRGLLAPGSIADIAVVDKDAEITVSRSPFTRSDHSLFDGMKLKGRVEAAVQRGRVAYKDGEVLLPRASGRFIERESIRWEDASCK</sequence>
<organism evidence="4 5">
    <name type="scientific">Mesotoga prima</name>
    <dbReference type="NCBI Taxonomy" id="1184387"/>
    <lineage>
        <taxon>Bacteria</taxon>
        <taxon>Thermotogati</taxon>
        <taxon>Thermotogota</taxon>
        <taxon>Thermotogae</taxon>
        <taxon>Kosmotogales</taxon>
        <taxon>Kosmotogaceae</taxon>
        <taxon>Mesotoga</taxon>
    </lineage>
</organism>
<accession>A0A101HPL7</accession>
<dbReference type="AlphaFoldDB" id="A0A101HPL7"/>
<dbReference type="Pfam" id="PF01979">
    <property type="entry name" value="Amidohydro_1"/>
    <property type="match status" value="1"/>
</dbReference>
<dbReference type="SUPFAM" id="SSF51556">
    <property type="entry name" value="Metallo-dependent hydrolases"/>
    <property type="match status" value="1"/>
</dbReference>
<gene>
    <name evidence="4" type="ORF">XD94_0881</name>
</gene>
<dbReference type="InterPro" id="IPR050378">
    <property type="entry name" value="Metallo-dep_Hydrolases_sf"/>
</dbReference>
<dbReference type="InterPro" id="IPR032466">
    <property type="entry name" value="Metal_Hydrolase"/>
</dbReference>
<evidence type="ECO:0000256" key="1">
    <source>
        <dbReference type="ARBA" id="ARBA00001947"/>
    </source>
</evidence>
<evidence type="ECO:0000256" key="2">
    <source>
        <dbReference type="ARBA" id="ARBA00008829"/>
    </source>
</evidence>
<dbReference type="InterPro" id="IPR006680">
    <property type="entry name" value="Amidohydro-rel"/>
</dbReference>
<dbReference type="InterPro" id="IPR011059">
    <property type="entry name" value="Metal-dep_hydrolase_composite"/>
</dbReference>
<dbReference type="PATRIC" id="fig|1184387.3.peg.1278"/>
<evidence type="ECO:0000313" key="4">
    <source>
        <dbReference type="EMBL" id="KUK80599.1"/>
    </source>
</evidence>
<dbReference type="GO" id="GO:0016810">
    <property type="term" value="F:hydrolase activity, acting on carbon-nitrogen (but not peptide) bonds"/>
    <property type="evidence" value="ECO:0007669"/>
    <property type="project" value="InterPro"/>
</dbReference>
<dbReference type="Gene3D" id="2.30.40.10">
    <property type="entry name" value="Urease, subunit C, domain 1"/>
    <property type="match status" value="1"/>
</dbReference>
<dbReference type="FunFam" id="3.20.20.140:FF:000174">
    <property type="entry name" value="Dihydropyrimidinase-related protein 2"/>
    <property type="match status" value="1"/>
</dbReference>
<protein>
    <submittedName>
        <fullName evidence="4">Dihydroorotase-like cyclic amidohydrolase</fullName>
    </submittedName>
</protein>
<keyword evidence="4" id="KW-0378">Hydrolase</keyword>
<dbReference type="Gene3D" id="3.20.20.140">
    <property type="entry name" value="Metal-dependent hydrolases"/>
    <property type="match status" value="1"/>
</dbReference>
<comment type="similarity">
    <text evidence="2">Belongs to the metallo-dependent hydrolases superfamily. Hydantoinase/dihydropyrimidinase family.</text>
</comment>
<proteinExistence type="inferred from homology"/>
<dbReference type="PANTHER" id="PTHR11647:SF1">
    <property type="entry name" value="COLLAPSIN RESPONSE MEDIATOR PROTEIN"/>
    <property type="match status" value="1"/>
</dbReference>
<name>A0A101HPL7_9BACT</name>
<evidence type="ECO:0000259" key="3">
    <source>
        <dbReference type="Pfam" id="PF01979"/>
    </source>
</evidence>
<dbReference type="PANTHER" id="PTHR11647">
    <property type="entry name" value="HYDRANTOINASE/DIHYDROPYRIMIDINASE FAMILY MEMBER"/>
    <property type="match status" value="1"/>
</dbReference>
<comment type="cofactor">
    <cofactor evidence="1">
        <name>Zn(2+)</name>
        <dbReference type="ChEBI" id="CHEBI:29105"/>
    </cofactor>
</comment>
<comment type="caution">
    <text evidence="4">The sequence shown here is derived from an EMBL/GenBank/DDBJ whole genome shotgun (WGS) entry which is preliminary data.</text>
</comment>
<dbReference type="Proteomes" id="UP000054092">
    <property type="component" value="Unassembled WGS sequence"/>
</dbReference>
<reference evidence="5" key="1">
    <citation type="journal article" date="2015" name="MBio">
        <title>Genome-Resolved Metagenomic Analysis Reveals Roles for Candidate Phyla and Other Microbial Community Members in Biogeochemical Transformations in Oil Reservoirs.</title>
        <authorList>
            <person name="Hu P."/>
            <person name="Tom L."/>
            <person name="Singh A."/>
            <person name="Thomas B.C."/>
            <person name="Baker B.J."/>
            <person name="Piceno Y.M."/>
            <person name="Andersen G.L."/>
            <person name="Banfield J.F."/>
        </authorList>
    </citation>
    <scope>NUCLEOTIDE SEQUENCE [LARGE SCALE GENOMIC DNA]</scope>
</reference>
<dbReference type="EMBL" id="LGGP01000133">
    <property type="protein sequence ID" value="KUK80599.1"/>
    <property type="molecule type" value="Genomic_DNA"/>
</dbReference>